<proteinExistence type="predicted"/>
<name>A0A1I3E6Y7_9RHOB</name>
<keyword evidence="1" id="KW-0472">Membrane</keyword>
<protein>
    <submittedName>
        <fullName evidence="2">Uncharacterized protein</fullName>
    </submittedName>
</protein>
<dbReference type="RefSeq" id="WP_170848978.1">
    <property type="nucleotide sequence ID" value="NZ_CBCRYP010000045.1"/>
</dbReference>
<dbReference type="Proteomes" id="UP000183635">
    <property type="component" value="Unassembled WGS sequence"/>
</dbReference>
<keyword evidence="3" id="KW-1185">Reference proteome</keyword>
<evidence type="ECO:0000313" key="2">
    <source>
        <dbReference type="EMBL" id="SFH94757.1"/>
    </source>
</evidence>
<evidence type="ECO:0000256" key="1">
    <source>
        <dbReference type="SAM" id="Phobius"/>
    </source>
</evidence>
<feature type="transmembrane region" description="Helical" evidence="1">
    <location>
        <begin position="20"/>
        <end position="40"/>
    </location>
</feature>
<evidence type="ECO:0000313" key="3">
    <source>
        <dbReference type="Proteomes" id="UP000183635"/>
    </source>
</evidence>
<dbReference type="EMBL" id="FOPU01000045">
    <property type="protein sequence ID" value="SFH94757.1"/>
    <property type="molecule type" value="Genomic_DNA"/>
</dbReference>
<organism evidence="2 3">
    <name type="scientific">Paracoccus aminovorans</name>
    <dbReference type="NCBI Taxonomy" id="34004"/>
    <lineage>
        <taxon>Bacteria</taxon>
        <taxon>Pseudomonadati</taxon>
        <taxon>Pseudomonadota</taxon>
        <taxon>Alphaproteobacteria</taxon>
        <taxon>Rhodobacterales</taxon>
        <taxon>Paracoccaceae</taxon>
        <taxon>Paracoccus</taxon>
    </lineage>
</organism>
<reference evidence="2 3" key="1">
    <citation type="submission" date="2016-10" db="EMBL/GenBank/DDBJ databases">
        <authorList>
            <person name="de Groot N.N."/>
        </authorList>
    </citation>
    <scope>NUCLEOTIDE SEQUENCE [LARGE SCALE GENOMIC DNA]</scope>
    <source>
        <strain evidence="2 3">DSM 8537</strain>
    </source>
</reference>
<accession>A0A1I3E6Y7</accession>
<keyword evidence="1" id="KW-1133">Transmembrane helix</keyword>
<gene>
    <name evidence="2" type="ORF">SAMN04488021_14532</name>
</gene>
<sequence>MTSLMLKLRGQLAECGKVVARARLAVAILSIAIALVKLGLWDETRLHVHRAS</sequence>
<keyword evidence="1" id="KW-0812">Transmembrane</keyword>
<dbReference type="AlphaFoldDB" id="A0A1I3E6Y7"/>